<comment type="caution">
    <text evidence="2">The sequence shown here is derived from an EMBL/GenBank/DDBJ whole genome shotgun (WGS) entry which is preliminary data.</text>
</comment>
<proteinExistence type="predicted"/>
<dbReference type="AlphaFoldDB" id="A0AAV3R102"/>
<dbReference type="EMBL" id="BAABME010006613">
    <property type="protein sequence ID" value="GAA0168845.1"/>
    <property type="molecule type" value="Genomic_DNA"/>
</dbReference>
<evidence type="ECO:0000313" key="2">
    <source>
        <dbReference type="EMBL" id="GAA0168845.1"/>
    </source>
</evidence>
<evidence type="ECO:0000256" key="1">
    <source>
        <dbReference type="SAM" id="MobiDB-lite"/>
    </source>
</evidence>
<reference evidence="2 3" key="1">
    <citation type="submission" date="2024-01" db="EMBL/GenBank/DDBJ databases">
        <title>The complete chloroplast genome sequence of Lithospermum erythrorhizon: insights into the phylogenetic relationship among Boraginaceae species and the maternal lineages of purple gromwells.</title>
        <authorList>
            <person name="Okada T."/>
            <person name="Watanabe K."/>
        </authorList>
    </citation>
    <scope>NUCLEOTIDE SEQUENCE [LARGE SCALE GENOMIC DNA]</scope>
</reference>
<keyword evidence="3" id="KW-1185">Reference proteome</keyword>
<organism evidence="2 3">
    <name type="scientific">Lithospermum erythrorhizon</name>
    <name type="common">Purple gromwell</name>
    <name type="synonym">Lithospermum officinale var. erythrorhizon</name>
    <dbReference type="NCBI Taxonomy" id="34254"/>
    <lineage>
        <taxon>Eukaryota</taxon>
        <taxon>Viridiplantae</taxon>
        <taxon>Streptophyta</taxon>
        <taxon>Embryophyta</taxon>
        <taxon>Tracheophyta</taxon>
        <taxon>Spermatophyta</taxon>
        <taxon>Magnoliopsida</taxon>
        <taxon>eudicotyledons</taxon>
        <taxon>Gunneridae</taxon>
        <taxon>Pentapetalae</taxon>
        <taxon>asterids</taxon>
        <taxon>lamiids</taxon>
        <taxon>Boraginales</taxon>
        <taxon>Boraginaceae</taxon>
        <taxon>Boraginoideae</taxon>
        <taxon>Lithospermeae</taxon>
        <taxon>Lithospermum</taxon>
    </lineage>
</organism>
<dbReference type="Proteomes" id="UP001454036">
    <property type="component" value="Unassembled WGS sequence"/>
</dbReference>
<accession>A0AAV3R102</accession>
<name>A0AAV3R102_LITER</name>
<evidence type="ECO:0000313" key="3">
    <source>
        <dbReference type="Proteomes" id="UP001454036"/>
    </source>
</evidence>
<sequence>MASRNPAPKFEELSRRNQTSADTLDNRHEATDLVDVNLNENAPIQSSPLDINIPPRSVKSSDSLQDAIRILQTPSANGVNDI</sequence>
<gene>
    <name evidence="2" type="ORF">LIER_23469</name>
</gene>
<feature type="region of interest" description="Disordered" evidence="1">
    <location>
        <begin position="1"/>
        <end position="27"/>
    </location>
</feature>
<protein>
    <submittedName>
        <fullName evidence="2">Uncharacterized protein</fullName>
    </submittedName>
</protein>